<sequence>MKRLEVPDGTPMRTGAINSNQISAPLVLLTKEDSQLMRRARTSWNTQSMYKTGWTCHIAPTSPLSLDASISLGRCIIDLQCIKHWASPSIFHGAKVFRSFPGGPCPRTRGVGEDA</sequence>
<dbReference type="Proteomes" id="UP001283361">
    <property type="component" value="Unassembled WGS sequence"/>
</dbReference>
<keyword evidence="2" id="KW-1185">Reference proteome</keyword>
<dbReference type="EMBL" id="JAWDGP010003399">
    <property type="protein sequence ID" value="KAK3774670.1"/>
    <property type="molecule type" value="Genomic_DNA"/>
</dbReference>
<gene>
    <name evidence="1" type="ORF">RRG08_035097</name>
</gene>
<comment type="caution">
    <text evidence="1">The sequence shown here is derived from an EMBL/GenBank/DDBJ whole genome shotgun (WGS) entry which is preliminary data.</text>
</comment>
<protein>
    <submittedName>
        <fullName evidence="1">Uncharacterized protein</fullName>
    </submittedName>
</protein>
<dbReference type="AlphaFoldDB" id="A0AAE0ZSL3"/>
<organism evidence="1 2">
    <name type="scientific">Elysia crispata</name>
    <name type="common">lettuce slug</name>
    <dbReference type="NCBI Taxonomy" id="231223"/>
    <lineage>
        <taxon>Eukaryota</taxon>
        <taxon>Metazoa</taxon>
        <taxon>Spiralia</taxon>
        <taxon>Lophotrochozoa</taxon>
        <taxon>Mollusca</taxon>
        <taxon>Gastropoda</taxon>
        <taxon>Heterobranchia</taxon>
        <taxon>Euthyneura</taxon>
        <taxon>Panpulmonata</taxon>
        <taxon>Sacoglossa</taxon>
        <taxon>Placobranchoidea</taxon>
        <taxon>Plakobranchidae</taxon>
        <taxon>Elysia</taxon>
    </lineage>
</organism>
<proteinExistence type="predicted"/>
<reference evidence="1" key="1">
    <citation type="journal article" date="2023" name="G3 (Bethesda)">
        <title>A reference genome for the long-term kleptoplast-retaining sea slug Elysia crispata morphotype clarki.</title>
        <authorList>
            <person name="Eastman K.E."/>
            <person name="Pendleton A.L."/>
            <person name="Shaikh M.A."/>
            <person name="Suttiyut T."/>
            <person name="Ogas R."/>
            <person name="Tomko P."/>
            <person name="Gavelis G."/>
            <person name="Widhalm J.R."/>
            <person name="Wisecaver J.H."/>
        </authorList>
    </citation>
    <scope>NUCLEOTIDE SEQUENCE</scope>
    <source>
        <strain evidence="1">ECLA1</strain>
    </source>
</reference>
<evidence type="ECO:0000313" key="1">
    <source>
        <dbReference type="EMBL" id="KAK3774670.1"/>
    </source>
</evidence>
<name>A0AAE0ZSL3_9GAST</name>
<evidence type="ECO:0000313" key="2">
    <source>
        <dbReference type="Proteomes" id="UP001283361"/>
    </source>
</evidence>
<accession>A0AAE0ZSL3</accession>